<reference evidence="3 5" key="1">
    <citation type="journal article" date="2019" name="Nat. Med.">
        <title>A library of human gut bacterial isolates paired with longitudinal multiomics data enables mechanistic microbiome research.</title>
        <authorList>
            <person name="Poyet M."/>
            <person name="Groussin M."/>
            <person name="Gibbons S.M."/>
            <person name="Avila-Pacheco J."/>
            <person name="Jiang X."/>
            <person name="Kearney S.M."/>
            <person name="Perrotta A.R."/>
            <person name="Berdy B."/>
            <person name="Zhao S."/>
            <person name="Lieberman T.D."/>
            <person name="Swanson P.K."/>
            <person name="Smith M."/>
            <person name="Roesemann S."/>
            <person name="Alexander J.E."/>
            <person name="Rich S.A."/>
            <person name="Livny J."/>
            <person name="Vlamakis H."/>
            <person name="Clish C."/>
            <person name="Bullock K."/>
            <person name="Deik A."/>
            <person name="Scott J."/>
            <person name="Pierce K.A."/>
            <person name="Xavier R.J."/>
            <person name="Alm E.J."/>
        </authorList>
    </citation>
    <scope>NUCLEOTIDE SEQUENCE [LARGE SCALE GENOMIC DNA]</scope>
    <source>
        <strain evidence="3 5">BIOML-A266</strain>
    </source>
</reference>
<dbReference type="GO" id="GO:0005829">
    <property type="term" value="C:cytosol"/>
    <property type="evidence" value="ECO:0007669"/>
    <property type="project" value="TreeGrafter"/>
</dbReference>
<dbReference type="PROSITE" id="PS50943">
    <property type="entry name" value="HTH_CROC1"/>
    <property type="match status" value="1"/>
</dbReference>
<keyword evidence="1" id="KW-0238">DNA-binding</keyword>
<evidence type="ECO:0000259" key="2">
    <source>
        <dbReference type="PROSITE" id="PS50943"/>
    </source>
</evidence>
<dbReference type="Pfam" id="PF01381">
    <property type="entry name" value="HTH_3"/>
    <property type="match status" value="1"/>
</dbReference>
<dbReference type="GO" id="GO:0003700">
    <property type="term" value="F:DNA-binding transcription factor activity"/>
    <property type="evidence" value="ECO:0007669"/>
    <property type="project" value="TreeGrafter"/>
</dbReference>
<dbReference type="EMBL" id="VVXH01000021">
    <property type="protein sequence ID" value="KAA2375609.1"/>
    <property type="molecule type" value="Genomic_DNA"/>
</dbReference>
<dbReference type="SUPFAM" id="SSF47413">
    <property type="entry name" value="lambda repressor-like DNA-binding domains"/>
    <property type="match status" value="1"/>
</dbReference>
<evidence type="ECO:0000313" key="3">
    <source>
        <dbReference type="EMBL" id="KAA2375609.1"/>
    </source>
</evidence>
<dbReference type="Proteomes" id="UP001205035">
    <property type="component" value="Unassembled WGS sequence"/>
</dbReference>
<gene>
    <name evidence="3" type="ORF">F2Y10_15055</name>
    <name evidence="4" type="ORF">NE651_00360</name>
</gene>
<comment type="caution">
    <text evidence="3">The sequence shown here is derived from an EMBL/GenBank/DDBJ whole genome shotgun (WGS) entry which is preliminary data.</text>
</comment>
<dbReference type="SMART" id="SM00530">
    <property type="entry name" value="HTH_XRE"/>
    <property type="match status" value="1"/>
</dbReference>
<evidence type="ECO:0000313" key="4">
    <source>
        <dbReference type="EMBL" id="MCQ5081346.1"/>
    </source>
</evidence>
<dbReference type="PANTHER" id="PTHR46797:SF1">
    <property type="entry name" value="METHYLPHOSPHONATE SYNTHASE"/>
    <property type="match status" value="1"/>
</dbReference>
<accession>A0A5B3GSN6</accession>
<dbReference type="InterPro" id="IPR001387">
    <property type="entry name" value="Cro/C1-type_HTH"/>
</dbReference>
<sequence>MQLRIKELCKEKGITLNQLAEKIGISQPSISGIATGKQKPAFDTLEKMADALEVTPAELFAPQPTNTITCPHCGKLIKVEKGE</sequence>
<organism evidence="3 5">
    <name type="scientific">Alistipes onderdonkii</name>
    <dbReference type="NCBI Taxonomy" id="328813"/>
    <lineage>
        <taxon>Bacteria</taxon>
        <taxon>Pseudomonadati</taxon>
        <taxon>Bacteroidota</taxon>
        <taxon>Bacteroidia</taxon>
        <taxon>Bacteroidales</taxon>
        <taxon>Rikenellaceae</taxon>
        <taxon>Alistipes</taxon>
    </lineage>
</organism>
<feature type="domain" description="HTH cro/C1-type" evidence="2">
    <location>
        <begin position="5"/>
        <end position="59"/>
    </location>
</feature>
<dbReference type="CDD" id="cd00093">
    <property type="entry name" value="HTH_XRE"/>
    <property type="match status" value="1"/>
</dbReference>
<protein>
    <submittedName>
        <fullName evidence="3">Helix-turn-helix transcriptional regulator</fullName>
    </submittedName>
</protein>
<name>A0A5B3GSN6_9BACT</name>
<evidence type="ECO:0000256" key="1">
    <source>
        <dbReference type="ARBA" id="ARBA00023125"/>
    </source>
</evidence>
<dbReference type="PANTHER" id="PTHR46797">
    <property type="entry name" value="HTH-TYPE TRANSCRIPTIONAL REGULATOR"/>
    <property type="match status" value="1"/>
</dbReference>
<evidence type="ECO:0000313" key="5">
    <source>
        <dbReference type="Proteomes" id="UP000322940"/>
    </source>
</evidence>
<dbReference type="Gene3D" id="1.10.260.40">
    <property type="entry name" value="lambda repressor-like DNA-binding domains"/>
    <property type="match status" value="1"/>
</dbReference>
<dbReference type="AlphaFoldDB" id="A0A5B3GSN6"/>
<dbReference type="InterPro" id="IPR050807">
    <property type="entry name" value="TransReg_Diox_bact_type"/>
</dbReference>
<reference evidence="4" key="2">
    <citation type="submission" date="2022-06" db="EMBL/GenBank/DDBJ databases">
        <title>Isolation of gut microbiota from human fecal samples.</title>
        <authorList>
            <person name="Pamer E.G."/>
            <person name="Barat B."/>
            <person name="Waligurski E."/>
            <person name="Medina S."/>
            <person name="Paddock L."/>
            <person name="Mostad J."/>
        </authorList>
    </citation>
    <scope>NUCLEOTIDE SEQUENCE</scope>
    <source>
        <strain evidence="4">DFI.6.22</strain>
    </source>
</reference>
<dbReference type="InterPro" id="IPR010982">
    <property type="entry name" value="Lambda_DNA-bd_dom_sf"/>
</dbReference>
<proteinExistence type="predicted"/>
<dbReference type="Proteomes" id="UP000322940">
    <property type="component" value="Unassembled WGS sequence"/>
</dbReference>
<dbReference type="GO" id="GO:0003677">
    <property type="term" value="F:DNA binding"/>
    <property type="evidence" value="ECO:0007669"/>
    <property type="project" value="UniProtKB-KW"/>
</dbReference>
<dbReference type="EMBL" id="JANGBQ010000001">
    <property type="protein sequence ID" value="MCQ5081346.1"/>
    <property type="molecule type" value="Genomic_DNA"/>
</dbReference>